<accession>A0A2D4G8N9</accession>
<keyword evidence="1" id="KW-1133">Transmembrane helix</keyword>
<reference evidence="2" key="1">
    <citation type="submission" date="2017-07" db="EMBL/GenBank/DDBJ databases">
        <authorList>
            <person name="Mikheyev A."/>
            <person name="Grau M."/>
        </authorList>
    </citation>
    <scope>NUCLEOTIDE SEQUENCE</scope>
    <source>
        <tissue evidence="2">Venom_gland</tissue>
    </source>
</reference>
<dbReference type="EMBL" id="IACJ01116085">
    <property type="protein sequence ID" value="LAA56107.1"/>
    <property type="molecule type" value="Transcribed_RNA"/>
</dbReference>
<evidence type="ECO:0000256" key="1">
    <source>
        <dbReference type="SAM" id="Phobius"/>
    </source>
</evidence>
<proteinExistence type="predicted"/>
<dbReference type="AlphaFoldDB" id="A0A2D4G8N9"/>
<feature type="transmembrane region" description="Helical" evidence="1">
    <location>
        <begin position="21"/>
        <end position="39"/>
    </location>
</feature>
<name>A0A2D4G8N9_MICCO</name>
<sequence length="106" mass="12479">MRKIHIDPALYSWLEMKCSPLPFLTFIVELFFSHLLVAITELSAQPKDREWGEELSRSIYIFCSNNWQTVLLFFFLSLFFVFMICHSLGLHFGDMSVKSTQMFNPC</sequence>
<reference evidence="2" key="2">
    <citation type="submission" date="2017-11" db="EMBL/GenBank/DDBJ databases">
        <title>Coralsnake Venomics: Analyses of Venom Gland Transcriptomes and Proteomes of Six Brazilian Taxa.</title>
        <authorList>
            <person name="Aird S.D."/>
            <person name="Jorge da Silva N."/>
            <person name="Qiu L."/>
            <person name="Villar-Briones A."/>
            <person name="Aparecida-Saddi V."/>
            <person name="Campos-Telles M.P."/>
            <person name="Grau M."/>
            <person name="Mikheyev A.S."/>
        </authorList>
    </citation>
    <scope>NUCLEOTIDE SEQUENCE</scope>
    <source>
        <tissue evidence="2">Venom_gland</tissue>
    </source>
</reference>
<feature type="transmembrane region" description="Helical" evidence="1">
    <location>
        <begin position="70"/>
        <end position="92"/>
    </location>
</feature>
<keyword evidence="1" id="KW-0472">Membrane</keyword>
<organism evidence="2">
    <name type="scientific">Micrurus corallinus</name>
    <name type="common">Brazilian coral snake</name>
    <dbReference type="NCBI Taxonomy" id="54390"/>
    <lineage>
        <taxon>Eukaryota</taxon>
        <taxon>Metazoa</taxon>
        <taxon>Chordata</taxon>
        <taxon>Craniata</taxon>
        <taxon>Vertebrata</taxon>
        <taxon>Euteleostomi</taxon>
        <taxon>Lepidosauria</taxon>
        <taxon>Squamata</taxon>
        <taxon>Bifurcata</taxon>
        <taxon>Unidentata</taxon>
        <taxon>Episquamata</taxon>
        <taxon>Toxicofera</taxon>
        <taxon>Serpentes</taxon>
        <taxon>Colubroidea</taxon>
        <taxon>Elapidae</taxon>
        <taxon>Elapinae</taxon>
        <taxon>Micrurus</taxon>
    </lineage>
</organism>
<evidence type="ECO:0000313" key="2">
    <source>
        <dbReference type="EMBL" id="LAA56107.1"/>
    </source>
</evidence>
<protein>
    <submittedName>
        <fullName evidence="2">Uncharacterized protein</fullName>
    </submittedName>
</protein>
<keyword evidence="1" id="KW-0812">Transmembrane</keyword>